<name>A0ABV4US06_9MICC</name>
<gene>
    <name evidence="2" type="ORF">ACETWP_14040</name>
</gene>
<keyword evidence="1" id="KW-1133">Transmembrane helix</keyword>
<keyword evidence="1" id="KW-0812">Transmembrane</keyword>
<evidence type="ECO:0000256" key="1">
    <source>
        <dbReference type="SAM" id="Phobius"/>
    </source>
</evidence>
<keyword evidence="3" id="KW-1185">Reference proteome</keyword>
<evidence type="ECO:0008006" key="4">
    <source>
        <dbReference type="Google" id="ProtNLM"/>
    </source>
</evidence>
<keyword evidence="1" id="KW-0472">Membrane</keyword>
<organism evidence="2 3">
    <name type="scientific">Arthrobacter halodurans</name>
    <dbReference type="NCBI Taxonomy" id="516699"/>
    <lineage>
        <taxon>Bacteria</taxon>
        <taxon>Bacillati</taxon>
        <taxon>Actinomycetota</taxon>
        <taxon>Actinomycetes</taxon>
        <taxon>Micrococcales</taxon>
        <taxon>Micrococcaceae</taxon>
        <taxon>Arthrobacter</taxon>
    </lineage>
</organism>
<comment type="caution">
    <text evidence="2">The sequence shown here is derived from an EMBL/GenBank/DDBJ whole genome shotgun (WGS) entry which is preliminary data.</text>
</comment>
<dbReference type="Proteomes" id="UP001575652">
    <property type="component" value="Unassembled WGS sequence"/>
</dbReference>
<dbReference type="RefSeq" id="WP_373972884.1">
    <property type="nucleotide sequence ID" value="NZ_JBHDLJ010000013.1"/>
</dbReference>
<accession>A0ABV4US06</accession>
<proteinExistence type="predicted"/>
<evidence type="ECO:0000313" key="3">
    <source>
        <dbReference type="Proteomes" id="UP001575652"/>
    </source>
</evidence>
<dbReference type="EMBL" id="JBHDLJ010000013">
    <property type="protein sequence ID" value="MFB0835708.1"/>
    <property type="molecule type" value="Genomic_DNA"/>
</dbReference>
<reference evidence="2 3" key="1">
    <citation type="submission" date="2024-09" db="EMBL/GenBank/DDBJ databases">
        <authorList>
            <person name="Salinas-Garcia M.A."/>
            <person name="Prieme A."/>
        </authorList>
    </citation>
    <scope>NUCLEOTIDE SEQUENCE [LARGE SCALE GENOMIC DNA]</scope>
    <source>
        <strain evidence="2 3">DSM 21081</strain>
    </source>
</reference>
<protein>
    <recommendedName>
        <fullName evidence="4">K+-transporting ATPase, KdpF subunit</fullName>
    </recommendedName>
</protein>
<evidence type="ECO:0000313" key="2">
    <source>
        <dbReference type="EMBL" id="MFB0835708.1"/>
    </source>
</evidence>
<sequence length="40" mass="4551">MSSQDAAGLVCLTAVAFLFYAVWAPTRRDRDARDRNRHRG</sequence>
<feature type="transmembrane region" description="Helical" evidence="1">
    <location>
        <begin position="6"/>
        <end position="23"/>
    </location>
</feature>